<dbReference type="Proteomes" id="UP000574067">
    <property type="component" value="Unassembled WGS sequence"/>
</dbReference>
<feature type="compositionally biased region" description="Polar residues" evidence="1">
    <location>
        <begin position="106"/>
        <end position="116"/>
    </location>
</feature>
<feature type="region of interest" description="Disordered" evidence="1">
    <location>
        <begin position="68"/>
        <end position="116"/>
    </location>
</feature>
<dbReference type="PROSITE" id="PS51078">
    <property type="entry name" value="ICLR_ED"/>
    <property type="match status" value="1"/>
</dbReference>
<gene>
    <name evidence="3" type="ORF">HHL10_24565</name>
</gene>
<reference evidence="3 4" key="1">
    <citation type="submission" date="2020-04" db="EMBL/GenBank/DDBJ databases">
        <title>Azohydromonas sp. isolated from soil.</title>
        <authorList>
            <person name="Dahal R.H."/>
        </authorList>
    </citation>
    <scope>NUCLEOTIDE SEQUENCE [LARGE SCALE GENOMIC DNA]</scope>
    <source>
        <strain evidence="3 4">G-1-1-14</strain>
    </source>
</reference>
<comment type="caution">
    <text evidence="3">The sequence shown here is derived from an EMBL/GenBank/DDBJ whole genome shotgun (WGS) entry which is preliminary data.</text>
</comment>
<dbReference type="Pfam" id="PF01614">
    <property type="entry name" value="IclR_C"/>
    <property type="match status" value="1"/>
</dbReference>
<protein>
    <recommendedName>
        <fullName evidence="2">IclR-ED domain-containing protein</fullName>
    </recommendedName>
</protein>
<feature type="compositionally biased region" description="Polar residues" evidence="1">
    <location>
        <begin position="82"/>
        <end position="93"/>
    </location>
</feature>
<feature type="domain" description="IclR-ED" evidence="2">
    <location>
        <begin position="1"/>
        <end position="70"/>
    </location>
</feature>
<evidence type="ECO:0000313" key="3">
    <source>
        <dbReference type="EMBL" id="NML18148.1"/>
    </source>
</evidence>
<sequence>MRQSGFVVLSSEREPGPTGISAPVWNAAGELAGALTLTLPERRMKPQLTDAVREAMISSAGHTYSVAASTSNSVTPGPASGLPSTKADSTSTRGAMKRSMGMSPPCSKNRSSISGA</sequence>
<proteinExistence type="predicted"/>
<dbReference type="InterPro" id="IPR029016">
    <property type="entry name" value="GAF-like_dom_sf"/>
</dbReference>
<accession>A0A848FFE7</accession>
<dbReference type="SUPFAM" id="SSF55781">
    <property type="entry name" value="GAF domain-like"/>
    <property type="match status" value="1"/>
</dbReference>
<dbReference type="AlphaFoldDB" id="A0A848FFE7"/>
<dbReference type="EMBL" id="JABBFW010000027">
    <property type="protein sequence ID" value="NML18148.1"/>
    <property type="molecule type" value="Genomic_DNA"/>
</dbReference>
<evidence type="ECO:0000313" key="4">
    <source>
        <dbReference type="Proteomes" id="UP000574067"/>
    </source>
</evidence>
<evidence type="ECO:0000259" key="2">
    <source>
        <dbReference type="PROSITE" id="PS51078"/>
    </source>
</evidence>
<keyword evidence="4" id="KW-1185">Reference proteome</keyword>
<feature type="region of interest" description="Disordered" evidence="1">
    <location>
        <begin position="1"/>
        <end position="22"/>
    </location>
</feature>
<dbReference type="Gene3D" id="3.30.450.40">
    <property type="match status" value="1"/>
</dbReference>
<organism evidence="3 4">
    <name type="scientific">Azohydromonas caseinilytica</name>
    <dbReference type="NCBI Taxonomy" id="2728836"/>
    <lineage>
        <taxon>Bacteria</taxon>
        <taxon>Pseudomonadati</taxon>
        <taxon>Pseudomonadota</taxon>
        <taxon>Betaproteobacteria</taxon>
        <taxon>Burkholderiales</taxon>
        <taxon>Sphaerotilaceae</taxon>
        <taxon>Azohydromonas</taxon>
    </lineage>
</organism>
<name>A0A848FFE7_9BURK</name>
<dbReference type="InterPro" id="IPR014757">
    <property type="entry name" value="Tscrpt_reg_IclR_C"/>
</dbReference>
<evidence type="ECO:0000256" key="1">
    <source>
        <dbReference type="SAM" id="MobiDB-lite"/>
    </source>
</evidence>